<protein>
    <submittedName>
        <fullName evidence="2">Uncharacterized protein</fullName>
    </submittedName>
</protein>
<reference evidence="3" key="1">
    <citation type="journal article" date="2019" name="Nat. Commun.">
        <title>The genome of broomcorn millet.</title>
        <authorList>
            <person name="Zou C."/>
            <person name="Miki D."/>
            <person name="Li D."/>
            <person name="Tang Q."/>
            <person name="Xiao L."/>
            <person name="Rajput S."/>
            <person name="Deng P."/>
            <person name="Jia W."/>
            <person name="Huang R."/>
            <person name="Zhang M."/>
            <person name="Sun Y."/>
            <person name="Hu J."/>
            <person name="Fu X."/>
            <person name="Schnable P.S."/>
            <person name="Li F."/>
            <person name="Zhang H."/>
            <person name="Feng B."/>
            <person name="Zhu X."/>
            <person name="Liu R."/>
            <person name="Schnable J.C."/>
            <person name="Zhu J.-K."/>
            <person name="Zhang H."/>
        </authorList>
    </citation>
    <scope>NUCLEOTIDE SEQUENCE [LARGE SCALE GENOMIC DNA]</scope>
</reference>
<dbReference type="AlphaFoldDB" id="A0A3L6SSE5"/>
<dbReference type="EMBL" id="PQIB02000004">
    <property type="protein sequence ID" value="RLN25572.1"/>
    <property type="molecule type" value="Genomic_DNA"/>
</dbReference>
<name>A0A3L6SSE5_PANMI</name>
<gene>
    <name evidence="2" type="ORF">C2845_PM07G15120</name>
</gene>
<dbReference type="PANTHER" id="PTHR33237:SF46">
    <property type="entry name" value="OS01G0606100 PROTEIN"/>
    <property type="match status" value="1"/>
</dbReference>
<dbReference type="PANTHER" id="PTHR33237">
    <property type="entry name" value="F2P16.13 PROTEIN-RELATED"/>
    <property type="match status" value="1"/>
</dbReference>
<feature type="region of interest" description="Disordered" evidence="1">
    <location>
        <begin position="29"/>
        <end position="54"/>
    </location>
</feature>
<evidence type="ECO:0000313" key="3">
    <source>
        <dbReference type="Proteomes" id="UP000275267"/>
    </source>
</evidence>
<evidence type="ECO:0000313" key="2">
    <source>
        <dbReference type="EMBL" id="RLN25572.1"/>
    </source>
</evidence>
<proteinExistence type="predicted"/>
<organism evidence="2 3">
    <name type="scientific">Panicum miliaceum</name>
    <name type="common">Proso millet</name>
    <name type="synonym">Broomcorn millet</name>
    <dbReference type="NCBI Taxonomy" id="4540"/>
    <lineage>
        <taxon>Eukaryota</taxon>
        <taxon>Viridiplantae</taxon>
        <taxon>Streptophyta</taxon>
        <taxon>Embryophyta</taxon>
        <taxon>Tracheophyta</taxon>
        <taxon>Spermatophyta</taxon>
        <taxon>Magnoliopsida</taxon>
        <taxon>Liliopsida</taxon>
        <taxon>Poales</taxon>
        <taxon>Poaceae</taxon>
        <taxon>PACMAD clade</taxon>
        <taxon>Panicoideae</taxon>
        <taxon>Panicodae</taxon>
        <taxon>Paniceae</taxon>
        <taxon>Panicinae</taxon>
        <taxon>Panicum</taxon>
        <taxon>Panicum sect. Panicum</taxon>
    </lineage>
</organism>
<sequence length="135" mass="14360">MPGLLSKVSAAVAACARRVSRATRRLLRARRPRRDRRQLLPADDDHQVEYSGDDYGGEEGGLWRRAILMGERCKPLDFPGAIHYDSFGRRLPAAPAPPPRGGKAAAAGPGPGAGALLCRSACDVDEAALACKRAS</sequence>
<comment type="caution">
    <text evidence="2">The sequence shown here is derived from an EMBL/GenBank/DDBJ whole genome shotgun (WGS) entry which is preliminary data.</text>
</comment>
<evidence type="ECO:0000256" key="1">
    <source>
        <dbReference type="SAM" id="MobiDB-lite"/>
    </source>
</evidence>
<dbReference type="Proteomes" id="UP000275267">
    <property type="component" value="Unassembled WGS sequence"/>
</dbReference>
<dbReference type="STRING" id="4540.A0A3L6SSE5"/>
<keyword evidence="3" id="KW-1185">Reference proteome</keyword>
<accession>A0A3L6SSE5</accession>